<evidence type="ECO:0000313" key="2">
    <source>
        <dbReference type="Proteomes" id="UP000219356"/>
    </source>
</evidence>
<reference evidence="2" key="1">
    <citation type="submission" date="2017-09" db="EMBL/GenBank/DDBJ databases">
        <authorList>
            <person name="Varghese N."/>
            <person name="Submissions S."/>
        </authorList>
    </citation>
    <scope>NUCLEOTIDE SEQUENCE [LARGE SCALE GENOMIC DNA]</scope>
    <source>
        <strain evidence="2">CGMCC 1.8913</strain>
    </source>
</reference>
<dbReference type="AlphaFoldDB" id="A0A285NQA4"/>
<dbReference type="EMBL" id="OBEK01000002">
    <property type="protein sequence ID" value="SNZ10036.1"/>
    <property type="molecule type" value="Genomic_DNA"/>
</dbReference>
<dbReference type="Proteomes" id="UP000219356">
    <property type="component" value="Unassembled WGS sequence"/>
</dbReference>
<accession>A0A285NQA4</accession>
<name>A0A285NQA4_9BACI</name>
<dbReference type="RefSeq" id="WP_097040783.1">
    <property type="nucleotide sequence ID" value="NZ_OBEK01000002.1"/>
</dbReference>
<proteinExistence type="predicted"/>
<evidence type="ECO:0000313" key="1">
    <source>
        <dbReference type="EMBL" id="SNZ10036.1"/>
    </source>
</evidence>
<sequence length="77" mass="8887">MNYTHVRCLSTITEGDITYNLQGRTYEIISMDTVANTVQIECEPFDATLDGTTTDEFELKMDDKRIELFIFDPIDEV</sequence>
<keyword evidence="2" id="KW-1185">Reference proteome</keyword>
<protein>
    <submittedName>
        <fullName evidence="1">Uncharacterized protein</fullName>
    </submittedName>
</protein>
<gene>
    <name evidence="1" type="ORF">SAMN05421503_1491</name>
</gene>
<organism evidence="1 2">
    <name type="scientific">Terribacillus aidingensis</name>
    <dbReference type="NCBI Taxonomy" id="586416"/>
    <lineage>
        <taxon>Bacteria</taxon>
        <taxon>Bacillati</taxon>
        <taxon>Bacillota</taxon>
        <taxon>Bacilli</taxon>
        <taxon>Bacillales</taxon>
        <taxon>Bacillaceae</taxon>
        <taxon>Terribacillus</taxon>
    </lineage>
</organism>